<dbReference type="Proteomes" id="UP000292957">
    <property type="component" value="Unassembled WGS sequence"/>
</dbReference>
<accession>A0A4Q9Q180</accession>
<reference evidence="2 3" key="1">
    <citation type="submission" date="2019-01" db="EMBL/GenBank/DDBJ databases">
        <title>Draft genome sequences of three monokaryotic isolates of the white-rot basidiomycete fungus Dichomitus squalens.</title>
        <authorList>
            <consortium name="DOE Joint Genome Institute"/>
            <person name="Lopez S.C."/>
            <person name="Andreopoulos B."/>
            <person name="Pangilinan J."/>
            <person name="Lipzen A."/>
            <person name="Riley R."/>
            <person name="Ahrendt S."/>
            <person name="Ng V."/>
            <person name="Barry K."/>
            <person name="Daum C."/>
            <person name="Grigoriev I.V."/>
            <person name="Hilden K.S."/>
            <person name="Makela M.R."/>
            <person name="de Vries R.P."/>
        </authorList>
    </citation>
    <scope>NUCLEOTIDE SEQUENCE [LARGE SCALE GENOMIC DNA]</scope>
    <source>
        <strain evidence="2 3">CBS 464.89</strain>
        <strain evidence="1">OM18370.1</strain>
    </source>
</reference>
<keyword evidence="3" id="KW-1185">Reference proteome</keyword>
<dbReference type="EMBL" id="ML143389">
    <property type="protein sequence ID" value="TBU34078.1"/>
    <property type="molecule type" value="Genomic_DNA"/>
</dbReference>
<sequence>MIRNSNLNGYKIPGKLEALKATLFADDTTVYLAENDDFADLQRILDTWCSAAKARFNIGKTDIIPIGEPEYRRKMVETYRETGAWKNYPRDVRMAGDGESVRILGAFFGYGLDQMDVWTPRIAKIAATVSRWKLGHAKLDGRRHATQMIVGGMSQFLADVQRMPGSVVKRLTKIMRNFIWDDRANTPVALPYLYQKPEEGGLSLLDLEARNDAVTVMWLKSYLDFGPNRPAWAYVADDLFATSVAANCVPTQRELREAEPPRRAERDVKSGQEIWCAARRISVLEGDNESYADVGPCVRG</sequence>
<gene>
    <name evidence="2" type="ORF">BD310DRAFT_947041</name>
    <name evidence="1" type="ORF">BD311DRAFT_773947</name>
</gene>
<evidence type="ECO:0000313" key="1">
    <source>
        <dbReference type="EMBL" id="TBU34078.1"/>
    </source>
</evidence>
<evidence type="ECO:0008006" key="4">
    <source>
        <dbReference type="Google" id="ProtNLM"/>
    </source>
</evidence>
<protein>
    <recommendedName>
        <fullName evidence="4">Reverse transcriptase domain-containing protein</fullName>
    </recommendedName>
</protein>
<dbReference type="OrthoDB" id="2205812at2759"/>
<name>A0A4Q9Q180_9APHY</name>
<dbReference type="AlphaFoldDB" id="A0A4Q9Q180"/>
<dbReference type="Proteomes" id="UP000292082">
    <property type="component" value="Unassembled WGS sequence"/>
</dbReference>
<proteinExistence type="predicted"/>
<evidence type="ECO:0000313" key="3">
    <source>
        <dbReference type="Proteomes" id="UP000292082"/>
    </source>
</evidence>
<dbReference type="EMBL" id="ML145102">
    <property type="protein sequence ID" value="TBU60750.1"/>
    <property type="molecule type" value="Genomic_DNA"/>
</dbReference>
<organism evidence="2 3">
    <name type="scientific">Dichomitus squalens</name>
    <dbReference type="NCBI Taxonomy" id="114155"/>
    <lineage>
        <taxon>Eukaryota</taxon>
        <taxon>Fungi</taxon>
        <taxon>Dikarya</taxon>
        <taxon>Basidiomycota</taxon>
        <taxon>Agaricomycotina</taxon>
        <taxon>Agaricomycetes</taxon>
        <taxon>Polyporales</taxon>
        <taxon>Polyporaceae</taxon>
        <taxon>Dichomitus</taxon>
    </lineage>
</organism>
<evidence type="ECO:0000313" key="2">
    <source>
        <dbReference type="EMBL" id="TBU60750.1"/>
    </source>
</evidence>